<protein>
    <recommendedName>
        <fullName evidence="4">DUF4369 domain-containing protein</fullName>
    </recommendedName>
</protein>
<evidence type="ECO:0000313" key="3">
    <source>
        <dbReference type="Proteomes" id="UP001062165"/>
    </source>
</evidence>
<keyword evidence="1" id="KW-0732">Signal</keyword>
<reference evidence="2" key="1">
    <citation type="submission" date="2022-10" db="EMBL/GenBank/DDBJ databases">
        <title>Comparative genomics and taxonomic characterization of three novel marine species of genus Reichenbachiella exhibiting antioxidant and polysaccharide degradation activities.</title>
        <authorList>
            <person name="Muhammad N."/>
            <person name="Lee Y.-J."/>
            <person name="Ko J."/>
            <person name="Kim S.-G."/>
        </authorList>
    </citation>
    <scope>NUCLEOTIDE SEQUENCE</scope>
    <source>
        <strain evidence="2">Wsw4-B4</strain>
    </source>
</reference>
<gene>
    <name evidence="2" type="ORF">N7E81_09035</name>
</gene>
<evidence type="ECO:0008006" key="4">
    <source>
        <dbReference type="Google" id="ProtNLM"/>
    </source>
</evidence>
<feature type="signal peptide" evidence="1">
    <location>
        <begin position="1"/>
        <end position="19"/>
    </location>
</feature>
<dbReference type="RefSeq" id="WP_263052963.1">
    <property type="nucleotide sequence ID" value="NZ_CP106735.1"/>
</dbReference>
<dbReference type="Proteomes" id="UP001062165">
    <property type="component" value="Chromosome"/>
</dbReference>
<feature type="chain" id="PRO_5046722267" description="DUF4369 domain-containing protein" evidence="1">
    <location>
        <begin position="20"/>
        <end position="191"/>
    </location>
</feature>
<evidence type="ECO:0000256" key="1">
    <source>
        <dbReference type="SAM" id="SignalP"/>
    </source>
</evidence>
<dbReference type="EMBL" id="CP106735">
    <property type="protein sequence ID" value="UXX81239.1"/>
    <property type="molecule type" value="Genomic_DNA"/>
</dbReference>
<sequence length="191" mass="21664">MKTALLSSLFSTLSLLLSAHPDMDIVSGNEKSEYIISNGLMIFGDTDVNLDYDDAILRSGKDITHYPPSQLEKVAVFDEATGNMELYFSGSFGLNNKQYLFKILSEGTSSTLLYREGLQFSSYDESIYPPFFLLVDGQVYSLSTDKKELIKQLSAPYQKELLSYIKDNHLDLTNKPDLIRLFEHYNVLQTE</sequence>
<name>A0ABY6D4Z5_9BACT</name>
<organism evidence="2 3">
    <name type="scientific">Reichenbachiella carrageenanivorans</name>
    <dbReference type="NCBI Taxonomy" id="2979869"/>
    <lineage>
        <taxon>Bacteria</taxon>
        <taxon>Pseudomonadati</taxon>
        <taxon>Bacteroidota</taxon>
        <taxon>Cytophagia</taxon>
        <taxon>Cytophagales</taxon>
        <taxon>Reichenbachiellaceae</taxon>
        <taxon>Reichenbachiella</taxon>
    </lineage>
</organism>
<proteinExistence type="predicted"/>
<keyword evidence="3" id="KW-1185">Reference proteome</keyword>
<accession>A0ABY6D4Z5</accession>
<evidence type="ECO:0000313" key="2">
    <source>
        <dbReference type="EMBL" id="UXX81239.1"/>
    </source>
</evidence>